<gene>
    <name evidence="9" type="ORF">C8N24_1603</name>
</gene>
<feature type="domain" description="Bacterial sugar transferase" evidence="8">
    <location>
        <begin position="247"/>
        <end position="441"/>
    </location>
</feature>
<sequence length="447" mass="48736">MLLAVIGAHAWSTQPLRDGVALAAVLGTMTAFAAAGCYRPRATLPTRDERRTLLVVPALVVMFAAAFELATTHPGAGDAGVRLWLLVATLVGTARLGVAGAEAIVRRTGTPTTRATLIVGAGQVGQTLAQRLTAEPQFGLQPIGFLDKEPLDEGESDLELPVLGASWDLEDVIASHDVQHVVVAFSTAPPSVVLDIVRRCWALGVDVMVVPRLFEVEGRRTRVEHLGALPIVALNPSDPRSWQFTVKYAIDRVIASIALLALSPLFAALALGVKLSSPGPVFFKQRRVGLDGHVFDMLKFRTMKGSPDTRGENDAAWAMAALGLDGAEKTEGEDRRTRFGTFLRRCSLDELPQLLNVARGDMSLIGPRPERSHYVEQFEDAIYRYPDRHRVKSGLTGWAQVNGLRGETSLQDRIEWDNFYIENWSPLLDLKIVAKTIPALLFARGDR</sequence>
<keyword evidence="4 7" id="KW-0812">Transmembrane</keyword>
<accession>A0A660LFT1</accession>
<dbReference type="InterPro" id="IPR003362">
    <property type="entry name" value="Bact_transf"/>
</dbReference>
<dbReference type="Proteomes" id="UP000278962">
    <property type="component" value="Unassembled WGS sequence"/>
</dbReference>
<dbReference type="NCBIfam" id="TIGR03025">
    <property type="entry name" value="EPS_sugtrans"/>
    <property type="match status" value="1"/>
</dbReference>
<dbReference type="GO" id="GO:0016780">
    <property type="term" value="F:phosphotransferase activity, for other substituted phosphate groups"/>
    <property type="evidence" value="ECO:0007669"/>
    <property type="project" value="TreeGrafter"/>
</dbReference>
<comment type="caution">
    <text evidence="9">The sequence shown here is derived from an EMBL/GenBank/DDBJ whole genome shotgun (WGS) entry which is preliminary data.</text>
</comment>
<dbReference type="AlphaFoldDB" id="A0A660LFT1"/>
<proteinExistence type="inferred from homology"/>
<evidence type="ECO:0000256" key="7">
    <source>
        <dbReference type="SAM" id="Phobius"/>
    </source>
</evidence>
<keyword evidence="6 7" id="KW-0472">Membrane</keyword>
<feature type="transmembrane region" description="Helical" evidence="7">
    <location>
        <begin position="253"/>
        <end position="273"/>
    </location>
</feature>
<evidence type="ECO:0000256" key="6">
    <source>
        <dbReference type="ARBA" id="ARBA00023136"/>
    </source>
</evidence>
<dbReference type="RefSeq" id="WP_170178923.1">
    <property type="nucleotide sequence ID" value="NZ_RBIL01000001.1"/>
</dbReference>
<evidence type="ECO:0000256" key="2">
    <source>
        <dbReference type="ARBA" id="ARBA00006464"/>
    </source>
</evidence>
<organism evidence="9 10">
    <name type="scientific">Solirubrobacter pauli</name>
    <dbReference type="NCBI Taxonomy" id="166793"/>
    <lineage>
        <taxon>Bacteria</taxon>
        <taxon>Bacillati</taxon>
        <taxon>Actinomycetota</taxon>
        <taxon>Thermoleophilia</taxon>
        <taxon>Solirubrobacterales</taxon>
        <taxon>Solirubrobacteraceae</taxon>
        <taxon>Solirubrobacter</taxon>
    </lineage>
</organism>
<dbReference type="PANTHER" id="PTHR30576">
    <property type="entry name" value="COLANIC BIOSYNTHESIS UDP-GLUCOSE LIPID CARRIER TRANSFERASE"/>
    <property type="match status" value="1"/>
</dbReference>
<evidence type="ECO:0000313" key="9">
    <source>
        <dbReference type="EMBL" id="RKQ91774.1"/>
    </source>
</evidence>
<evidence type="ECO:0000256" key="3">
    <source>
        <dbReference type="ARBA" id="ARBA00022679"/>
    </source>
</evidence>
<evidence type="ECO:0000256" key="5">
    <source>
        <dbReference type="ARBA" id="ARBA00022989"/>
    </source>
</evidence>
<protein>
    <submittedName>
        <fullName evidence="9">Undecaprenyl-phosphate glucose phosphotransferase</fullName>
    </submittedName>
</protein>
<evidence type="ECO:0000256" key="1">
    <source>
        <dbReference type="ARBA" id="ARBA00004141"/>
    </source>
</evidence>
<keyword evidence="5 7" id="KW-1133">Transmembrane helix</keyword>
<dbReference type="Pfam" id="PF13727">
    <property type="entry name" value="CoA_binding_3"/>
    <property type="match status" value="1"/>
</dbReference>
<keyword evidence="10" id="KW-1185">Reference proteome</keyword>
<dbReference type="EMBL" id="RBIL01000001">
    <property type="protein sequence ID" value="RKQ91774.1"/>
    <property type="molecule type" value="Genomic_DNA"/>
</dbReference>
<name>A0A660LFT1_9ACTN</name>
<dbReference type="Gene3D" id="3.40.50.720">
    <property type="entry name" value="NAD(P)-binding Rossmann-like Domain"/>
    <property type="match status" value="1"/>
</dbReference>
<comment type="similarity">
    <text evidence="2">Belongs to the bacterial sugar transferase family.</text>
</comment>
<feature type="transmembrane region" description="Helical" evidence="7">
    <location>
        <begin position="52"/>
        <end position="71"/>
    </location>
</feature>
<dbReference type="InterPro" id="IPR017475">
    <property type="entry name" value="EPS_sugar_tfrase"/>
</dbReference>
<comment type="subcellular location">
    <subcellularLocation>
        <location evidence="1">Membrane</location>
        <topology evidence="1">Multi-pass membrane protein</topology>
    </subcellularLocation>
</comment>
<dbReference type="InterPro" id="IPR036291">
    <property type="entry name" value="NAD(P)-bd_dom_sf"/>
</dbReference>
<dbReference type="GO" id="GO:0016020">
    <property type="term" value="C:membrane"/>
    <property type="evidence" value="ECO:0007669"/>
    <property type="project" value="UniProtKB-SubCell"/>
</dbReference>
<evidence type="ECO:0000313" key="10">
    <source>
        <dbReference type="Proteomes" id="UP000278962"/>
    </source>
</evidence>
<dbReference type="SUPFAM" id="SSF51735">
    <property type="entry name" value="NAD(P)-binding Rossmann-fold domains"/>
    <property type="match status" value="1"/>
</dbReference>
<keyword evidence="3 9" id="KW-0808">Transferase</keyword>
<dbReference type="PANTHER" id="PTHR30576:SF0">
    <property type="entry name" value="UNDECAPRENYL-PHOSPHATE N-ACETYLGALACTOSAMINYL 1-PHOSPHATE TRANSFERASE-RELATED"/>
    <property type="match status" value="1"/>
</dbReference>
<dbReference type="Pfam" id="PF02397">
    <property type="entry name" value="Bac_transf"/>
    <property type="match status" value="1"/>
</dbReference>
<feature type="transmembrane region" description="Helical" evidence="7">
    <location>
        <begin position="83"/>
        <end position="105"/>
    </location>
</feature>
<evidence type="ECO:0000256" key="4">
    <source>
        <dbReference type="ARBA" id="ARBA00022692"/>
    </source>
</evidence>
<feature type="transmembrane region" description="Helical" evidence="7">
    <location>
        <begin position="20"/>
        <end position="40"/>
    </location>
</feature>
<reference evidence="9 10" key="1">
    <citation type="submission" date="2018-10" db="EMBL/GenBank/DDBJ databases">
        <title>Genomic Encyclopedia of Archaeal and Bacterial Type Strains, Phase II (KMG-II): from individual species to whole genera.</title>
        <authorList>
            <person name="Goeker M."/>
        </authorList>
    </citation>
    <scope>NUCLEOTIDE SEQUENCE [LARGE SCALE GENOMIC DNA]</scope>
    <source>
        <strain evidence="9 10">DSM 14954</strain>
    </source>
</reference>
<evidence type="ECO:0000259" key="8">
    <source>
        <dbReference type="Pfam" id="PF02397"/>
    </source>
</evidence>